<dbReference type="PRINTS" id="PR00081">
    <property type="entry name" value="GDHRDH"/>
</dbReference>
<dbReference type="EMBL" id="FN563149">
    <property type="protein sequence ID" value="CBH50451.1"/>
    <property type="molecule type" value="Genomic_DNA"/>
</dbReference>
<dbReference type="NCBIfam" id="NF009467">
    <property type="entry name" value="PRK12826.1-3"/>
    <property type="match status" value="1"/>
</dbReference>
<gene>
    <name evidence="9" type="ordered locus">REQ_44900</name>
</gene>
<dbReference type="GO" id="GO:0032787">
    <property type="term" value="P:monocarboxylic acid metabolic process"/>
    <property type="evidence" value="ECO:0007669"/>
    <property type="project" value="UniProtKB-ARBA"/>
</dbReference>
<reference evidence="9" key="1">
    <citation type="journal article" date="2010" name="PLoS Genet.">
        <title>The genome of a pathogenic rhodococcus: cooptive virulence underpinned by key gene acquisitions.</title>
        <authorList>
            <person name="Letek M."/>
            <person name="Gonzalez P."/>
            <person name="Macarthur I."/>
            <person name="Rodriguez H."/>
            <person name="Freeman T.C."/>
            <person name="Valero-Rello A."/>
            <person name="Blanco M."/>
            <person name="Buckley T."/>
            <person name="Cherevach I."/>
            <person name="Fahey R."/>
            <person name="Hapeshi A."/>
            <person name="Holdstock J."/>
            <person name="Leadon D."/>
            <person name="Navas J."/>
            <person name="Ocampo A."/>
            <person name="Quail M.A."/>
            <person name="Sanders M."/>
            <person name="Scortti M.M."/>
            <person name="Prescott J.F."/>
            <person name="Fogarty U."/>
            <person name="Meijer W.G."/>
            <person name="Parkhill J."/>
            <person name="Bentley S.D."/>
            <person name="Vazquez-Boland J.A."/>
        </authorList>
    </citation>
    <scope>NUCLEOTIDE SEQUENCE [LARGE SCALE GENOMIC DNA]</scope>
    <source>
        <strain evidence="9 10">103S</strain>
    </source>
</reference>
<comment type="similarity">
    <text evidence="2 8">Belongs to the short-chain dehydrogenases/reductases (SDR) family.</text>
</comment>
<evidence type="ECO:0000256" key="7">
    <source>
        <dbReference type="ARBA" id="ARBA00047400"/>
    </source>
</evidence>
<dbReference type="SUPFAM" id="SSF51735">
    <property type="entry name" value="NAD(P)-binding Rossmann-fold domains"/>
    <property type="match status" value="1"/>
</dbReference>
<evidence type="ECO:0000256" key="6">
    <source>
        <dbReference type="ARBA" id="ARBA00040781"/>
    </source>
</evidence>
<dbReference type="KEGG" id="req:REQ_44900"/>
<accession>A0A3S5YCZ5</accession>
<dbReference type="InterPro" id="IPR020904">
    <property type="entry name" value="Sc_DH/Rdtase_CS"/>
</dbReference>
<evidence type="ECO:0000256" key="2">
    <source>
        <dbReference type="ARBA" id="ARBA00006484"/>
    </source>
</evidence>
<dbReference type="NCBIfam" id="TIGR03971">
    <property type="entry name" value="SDR_subfam_1"/>
    <property type="match status" value="1"/>
</dbReference>
<dbReference type="InterPro" id="IPR002347">
    <property type="entry name" value="SDR_fam"/>
</dbReference>
<evidence type="ECO:0000313" key="10">
    <source>
        <dbReference type="Proteomes" id="UP000006892"/>
    </source>
</evidence>
<dbReference type="PANTHER" id="PTHR42879">
    <property type="entry name" value="3-OXOACYL-(ACYL-CARRIER-PROTEIN) REDUCTASE"/>
    <property type="match status" value="1"/>
</dbReference>
<dbReference type="Pfam" id="PF00106">
    <property type="entry name" value="adh_short"/>
    <property type="match status" value="1"/>
</dbReference>
<dbReference type="Proteomes" id="UP001154400">
    <property type="component" value="Chromosome"/>
</dbReference>
<dbReference type="AlphaFoldDB" id="A0A3S5YCZ5"/>
<organism evidence="9">
    <name type="scientific">Rhodococcus hoagii (strain 103S)</name>
    <name type="common">Rhodococcus equi</name>
    <dbReference type="NCBI Taxonomy" id="685727"/>
    <lineage>
        <taxon>Bacteria</taxon>
        <taxon>Bacillati</taxon>
        <taxon>Actinomycetota</taxon>
        <taxon>Actinomycetes</taxon>
        <taxon>Mycobacteriales</taxon>
        <taxon>Nocardiaceae</taxon>
        <taxon>Prescottella</taxon>
    </lineage>
</organism>
<protein>
    <recommendedName>
        <fullName evidence="6">3-oxoacyl-[acyl-carrier-protein] reductase MabA</fullName>
    </recommendedName>
</protein>
<dbReference type="InterPro" id="IPR036291">
    <property type="entry name" value="NAD(P)-bd_dom_sf"/>
</dbReference>
<comment type="subcellular location">
    <subcellularLocation>
        <location evidence="1">Secreted</location>
        <location evidence="1">Cell wall</location>
    </subcellularLocation>
</comment>
<dbReference type="RefSeq" id="WP_005516971.1">
    <property type="nucleotide sequence ID" value="NC_014659.1"/>
</dbReference>
<dbReference type="InterPro" id="IPR050259">
    <property type="entry name" value="SDR"/>
</dbReference>
<evidence type="ECO:0000313" key="9">
    <source>
        <dbReference type="EMBL" id="CBH50451.1"/>
    </source>
</evidence>
<dbReference type="FunFam" id="3.40.50.720:FF:000084">
    <property type="entry name" value="Short-chain dehydrogenase reductase"/>
    <property type="match status" value="1"/>
</dbReference>
<dbReference type="PANTHER" id="PTHR42879:SF2">
    <property type="entry name" value="3-OXOACYL-[ACYL-CARRIER-PROTEIN] REDUCTASE FABG"/>
    <property type="match status" value="1"/>
</dbReference>
<keyword evidence="3" id="KW-0134">Cell wall</keyword>
<keyword evidence="5" id="KW-0520">NAD</keyword>
<evidence type="ECO:0000256" key="4">
    <source>
        <dbReference type="ARBA" id="ARBA00023002"/>
    </source>
</evidence>
<evidence type="ECO:0000256" key="3">
    <source>
        <dbReference type="ARBA" id="ARBA00022512"/>
    </source>
</evidence>
<evidence type="ECO:0000256" key="5">
    <source>
        <dbReference type="ARBA" id="ARBA00023027"/>
    </source>
</evidence>
<dbReference type="Gene3D" id="3.40.50.720">
    <property type="entry name" value="NAD(P)-binding Rossmann-like Domain"/>
    <property type="match status" value="1"/>
</dbReference>
<dbReference type="PROSITE" id="PS00061">
    <property type="entry name" value="ADH_SHORT"/>
    <property type="match status" value="1"/>
</dbReference>
<sequence length="277" mass="29289">MGQLEGRVAFVTGAARGQGRAHALALADEGADVFGIDICADVTTVPYPLATVDELDETRRLVETHGVRCRTAVVDVRDGAAVDAAVAAAAAEFGRIDICVANAGVCAFAKTWDLTDEMWDAVVDTNLSGVFKTLRAVTPHMIEQGYGRIVATSSMGGHTGIPNLSHYVAAKWGVIGLVKTLALELARHGITVNAVCPGSVDTPMVHNEAFYGLFAPDVEHPTRETVESRYASITPMRVPWVAPEDIAHAVLYLVSEQARYVTGTSLDVSAGSSALMP</sequence>
<dbReference type="InterPro" id="IPR023985">
    <property type="entry name" value="SDR_subfam_1"/>
</dbReference>
<evidence type="ECO:0000256" key="1">
    <source>
        <dbReference type="ARBA" id="ARBA00004191"/>
    </source>
</evidence>
<name>A0A3S5YCZ5_RHOH1</name>
<keyword evidence="4" id="KW-0560">Oxidoreductase</keyword>
<dbReference type="GeneID" id="57580108"/>
<comment type="catalytic activity">
    <reaction evidence="7">
        <text>a (3R)-hydroxyacyl-[ACP] + NADP(+) = a 3-oxoacyl-[ACP] + NADPH + H(+)</text>
        <dbReference type="Rhea" id="RHEA:17397"/>
        <dbReference type="Rhea" id="RHEA-COMP:9916"/>
        <dbReference type="Rhea" id="RHEA-COMP:9945"/>
        <dbReference type="ChEBI" id="CHEBI:15378"/>
        <dbReference type="ChEBI" id="CHEBI:57783"/>
        <dbReference type="ChEBI" id="CHEBI:58349"/>
        <dbReference type="ChEBI" id="CHEBI:78776"/>
        <dbReference type="ChEBI" id="CHEBI:78827"/>
        <dbReference type="EC" id="1.1.1.100"/>
    </reaction>
    <physiologicalReaction direction="right-to-left" evidence="7">
        <dbReference type="Rhea" id="RHEA:17399"/>
    </physiologicalReaction>
</comment>
<dbReference type="GO" id="GO:0004316">
    <property type="term" value="F:3-oxoacyl-[acyl-carrier-protein] reductase (NADPH) activity"/>
    <property type="evidence" value="ECO:0007669"/>
    <property type="project" value="UniProtKB-EC"/>
</dbReference>
<evidence type="ECO:0000256" key="8">
    <source>
        <dbReference type="RuleBase" id="RU000363"/>
    </source>
</evidence>
<keyword evidence="3" id="KW-0964">Secreted</keyword>
<proteinExistence type="inferred from homology"/>
<dbReference type="PRINTS" id="PR00080">
    <property type="entry name" value="SDRFAMILY"/>
</dbReference>